<dbReference type="GO" id="GO:0004674">
    <property type="term" value="F:protein serine/threonine kinase activity"/>
    <property type="evidence" value="ECO:0007669"/>
    <property type="project" value="UniProtKB-KW"/>
</dbReference>
<dbReference type="SUPFAM" id="SSF56112">
    <property type="entry name" value="Protein kinase-like (PK-like)"/>
    <property type="match status" value="1"/>
</dbReference>
<sequence length="594" mass="64956">MSETSPATPPTPLRSFGRFELRALLSKSTRSLVWRVFDSRHGQELMLCMPREKPNSPAALEHWLRMAQAGARVQHPHVAPAFEIGQVESWPYVAYDRALGETLDERLARQAAPLPLDAAGWVAQLLEGLAFAHEAGHAHRDIQTAAMIIDGSDKVRLIGLEVAQEVFPANVDYNTVTRRAVRESAEEDVLCVGLLLNRTLSGKPVLEEIDLQQVVQQMQPRGREVVRLGWETPHPIPDPLRAICNRATDRQTRQRYHLARSFLRALDGWRQAAAHDDGGPIVLLLDKLQRIGHLPTTTTGMHRFTAGSGLEAQHANALSELVLKDMALSLELVRRVNNALRQNGHQGDTVLNMQRAIQMIGLDGLQLAANALKPWPGPLQPVAAEMLRTAMARVNKAGSIAQALRPAGYDGEVVYLITVMQNLGRLLLQYHFPDDAQQIRQLMLPPEPTEDIPNPPSLGEQAAAYAVLGCDLDTLGVAVARHWGLGDELLQMVRRQPLDAPVHQPRGDADAIRLTCSLANELVDALGLPEHKRRAGVEAATRRYAKALGVGLREVMEALNPGAAQRPGAATAAPAAAPVSPSPLRDRLAGRRAS</sequence>
<evidence type="ECO:0000256" key="1">
    <source>
        <dbReference type="SAM" id="MobiDB-lite"/>
    </source>
</evidence>
<gene>
    <name evidence="4" type="ORF">ACG02S_13365</name>
</gene>
<dbReference type="Proteomes" id="UP001606300">
    <property type="component" value="Unassembled WGS sequence"/>
</dbReference>
<keyword evidence="4" id="KW-0418">Kinase</keyword>
<dbReference type="EMBL" id="JBIGHY010000004">
    <property type="protein sequence ID" value="MFG6414884.1"/>
    <property type="molecule type" value="Genomic_DNA"/>
</dbReference>
<dbReference type="Gene3D" id="3.30.200.20">
    <property type="entry name" value="Phosphorylase Kinase, domain 1"/>
    <property type="match status" value="1"/>
</dbReference>
<accession>A0ABW7EN55</accession>
<dbReference type="SUPFAM" id="SSF109604">
    <property type="entry name" value="HD-domain/PDEase-like"/>
    <property type="match status" value="1"/>
</dbReference>
<keyword evidence="4" id="KW-0723">Serine/threonine-protein kinase</keyword>
<feature type="domain" description="Protein kinase" evidence="2">
    <location>
        <begin position="19"/>
        <end position="270"/>
    </location>
</feature>
<evidence type="ECO:0000259" key="2">
    <source>
        <dbReference type="PROSITE" id="PS50011"/>
    </source>
</evidence>
<dbReference type="Pfam" id="PF08668">
    <property type="entry name" value="HDOD"/>
    <property type="match status" value="1"/>
</dbReference>
<evidence type="ECO:0000259" key="3">
    <source>
        <dbReference type="PROSITE" id="PS51833"/>
    </source>
</evidence>
<dbReference type="InterPro" id="IPR000719">
    <property type="entry name" value="Prot_kinase_dom"/>
</dbReference>
<feature type="compositionally biased region" description="Low complexity" evidence="1">
    <location>
        <begin position="563"/>
        <end position="583"/>
    </location>
</feature>
<dbReference type="Gene3D" id="1.10.3210.10">
    <property type="entry name" value="Hypothetical protein af1432"/>
    <property type="match status" value="1"/>
</dbReference>
<dbReference type="SMART" id="SM00220">
    <property type="entry name" value="S_TKc"/>
    <property type="match status" value="1"/>
</dbReference>
<keyword evidence="5" id="KW-1185">Reference proteome</keyword>
<evidence type="ECO:0000313" key="5">
    <source>
        <dbReference type="Proteomes" id="UP001606300"/>
    </source>
</evidence>
<dbReference type="Gene3D" id="1.10.510.10">
    <property type="entry name" value="Transferase(Phosphotransferase) domain 1"/>
    <property type="match status" value="1"/>
</dbReference>
<protein>
    <submittedName>
        <fullName evidence="4">Serine/threonine protein kinase</fullName>
    </submittedName>
</protein>
<dbReference type="PANTHER" id="PTHR33525:SF3">
    <property type="entry name" value="RIBONUCLEASE Y"/>
    <property type="match status" value="1"/>
</dbReference>
<feature type="domain" description="HDOD" evidence="3">
    <location>
        <begin position="294"/>
        <end position="499"/>
    </location>
</feature>
<dbReference type="PROSITE" id="PS50011">
    <property type="entry name" value="PROTEIN_KINASE_DOM"/>
    <property type="match status" value="1"/>
</dbReference>
<comment type="caution">
    <text evidence="4">The sequence shown here is derived from an EMBL/GenBank/DDBJ whole genome shotgun (WGS) entry which is preliminary data.</text>
</comment>
<dbReference type="InterPro" id="IPR011009">
    <property type="entry name" value="Kinase-like_dom_sf"/>
</dbReference>
<feature type="compositionally biased region" description="Basic and acidic residues" evidence="1">
    <location>
        <begin position="584"/>
        <end position="594"/>
    </location>
</feature>
<dbReference type="Pfam" id="PF00069">
    <property type="entry name" value="Pkinase"/>
    <property type="match status" value="1"/>
</dbReference>
<dbReference type="InterPro" id="IPR013976">
    <property type="entry name" value="HDOD"/>
</dbReference>
<proteinExistence type="predicted"/>
<keyword evidence="4" id="KW-0808">Transferase</keyword>
<reference evidence="4 5" key="1">
    <citation type="submission" date="2024-09" db="EMBL/GenBank/DDBJ databases">
        <title>Novel species of the genus Pelomonas and Roseateles isolated from streams.</title>
        <authorList>
            <person name="Lu H."/>
        </authorList>
    </citation>
    <scope>NUCLEOTIDE SEQUENCE [LARGE SCALE GENOMIC DNA]</scope>
    <source>
        <strain evidence="4 5">DC23W</strain>
    </source>
</reference>
<organism evidence="4 5">
    <name type="scientific">Pelomonas dachongensis</name>
    <dbReference type="NCBI Taxonomy" id="3299029"/>
    <lineage>
        <taxon>Bacteria</taxon>
        <taxon>Pseudomonadati</taxon>
        <taxon>Pseudomonadota</taxon>
        <taxon>Betaproteobacteria</taxon>
        <taxon>Burkholderiales</taxon>
        <taxon>Sphaerotilaceae</taxon>
        <taxon>Roseateles</taxon>
    </lineage>
</organism>
<evidence type="ECO:0000313" key="4">
    <source>
        <dbReference type="EMBL" id="MFG6414884.1"/>
    </source>
</evidence>
<dbReference type="InterPro" id="IPR052340">
    <property type="entry name" value="RNase_Y/CdgJ"/>
</dbReference>
<dbReference type="PROSITE" id="PS51833">
    <property type="entry name" value="HDOD"/>
    <property type="match status" value="1"/>
</dbReference>
<dbReference type="PANTHER" id="PTHR33525">
    <property type="match status" value="1"/>
</dbReference>
<name>A0ABW7EN55_9BURK</name>
<dbReference type="RefSeq" id="WP_394470948.1">
    <property type="nucleotide sequence ID" value="NZ_JBIGHY010000004.1"/>
</dbReference>
<feature type="region of interest" description="Disordered" evidence="1">
    <location>
        <begin position="563"/>
        <end position="594"/>
    </location>
</feature>